<evidence type="ECO:0000313" key="1">
    <source>
        <dbReference type="EMBL" id="TPG45708.1"/>
    </source>
</evidence>
<dbReference type="RefSeq" id="WP_140886692.1">
    <property type="nucleotide sequence ID" value="NZ_RCZP01000046.1"/>
</dbReference>
<accession>A0A502F8I6</accession>
<evidence type="ECO:0000313" key="2">
    <source>
        <dbReference type="Proteomes" id="UP000317078"/>
    </source>
</evidence>
<comment type="caution">
    <text evidence="1">The sequence shown here is derived from an EMBL/GenBank/DDBJ whole genome shotgun (WGS) entry which is preliminary data.</text>
</comment>
<reference evidence="1 2" key="1">
    <citation type="journal article" date="2019" name="Environ. Microbiol.">
        <title>Species interactions and distinct microbial communities in high Arctic permafrost affected cryosols are associated with the CH4 and CO2 gas fluxes.</title>
        <authorList>
            <person name="Altshuler I."/>
            <person name="Hamel J."/>
            <person name="Turney S."/>
            <person name="Magnuson E."/>
            <person name="Levesque R."/>
            <person name="Greer C."/>
            <person name="Whyte L.G."/>
        </authorList>
    </citation>
    <scope>NUCLEOTIDE SEQUENCE [LARGE SCALE GENOMIC DNA]</scope>
    <source>
        <strain evidence="1 2">S9.3B</strain>
    </source>
</reference>
<protein>
    <submittedName>
        <fullName evidence="1">Uncharacterized protein</fullName>
    </submittedName>
</protein>
<name>A0A502F8I6_9PROT</name>
<proteinExistence type="predicted"/>
<sequence>MTNTLPTLAEETARLVDSAALRTADHEREAVGQRLQEATAEKLRADDAAAVAQAKLDRALNGEASLDLAQAHAEAEEAARAARLAGLVVEEAQKALIDRDDVYRRARGIAFQPLFAAGIQRRLDAAQRADEARAMLSAAEAEFTLATRMLEAARSGGTFPLIQDFGSVLGTYDEELRRWTGDRSVHGNWWTGWKQLTGTKVPA</sequence>
<dbReference type="AlphaFoldDB" id="A0A502F8I6"/>
<gene>
    <name evidence="1" type="ORF">EAH89_26265</name>
</gene>
<organism evidence="1 2">
    <name type="scientific">Muricoccus nepalensis</name>
    <dbReference type="NCBI Taxonomy" id="1854500"/>
    <lineage>
        <taxon>Bacteria</taxon>
        <taxon>Pseudomonadati</taxon>
        <taxon>Pseudomonadota</taxon>
        <taxon>Alphaproteobacteria</taxon>
        <taxon>Acetobacterales</taxon>
        <taxon>Roseomonadaceae</taxon>
        <taxon>Muricoccus</taxon>
    </lineage>
</organism>
<dbReference type="Proteomes" id="UP000317078">
    <property type="component" value="Unassembled WGS sequence"/>
</dbReference>
<keyword evidence="2" id="KW-1185">Reference proteome</keyword>
<dbReference type="EMBL" id="RCZP01000046">
    <property type="protein sequence ID" value="TPG45708.1"/>
    <property type="molecule type" value="Genomic_DNA"/>
</dbReference>